<protein>
    <recommendedName>
        <fullName evidence="2">histidine kinase</fullName>
        <ecNumber evidence="2">2.7.13.3</ecNumber>
    </recommendedName>
</protein>
<gene>
    <name evidence="10" type="ORF">EEX84_11015</name>
</gene>
<comment type="caution">
    <text evidence="10">The sequence shown here is derived from an EMBL/GenBank/DDBJ whole genome shotgun (WGS) entry which is preliminary data.</text>
</comment>
<evidence type="ECO:0000256" key="2">
    <source>
        <dbReference type="ARBA" id="ARBA00012438"/>
    </source>
</evidence>
<accession>A0A3M8P6B3</accession>
<keyword evidence="4" id="KW-0547">Nucleotide-binding</keyword>
<dbReference type="Pfam" id="PF02518">
    <property type="entry name" value="HATPase_c"/>
    <property type="match status" value="1"/>
</dbReference>
<keyword evidence="7" id="KW-0902">Two-component regulatory system</keyword>
<dbReference type="PANTHER" id="PTHR24421">
    <property type="entry name" value="NITRATE/NITRITE SENSOR PROTEIN NARX-RELATED"/>
    <property type="match status" value="1"/>
</dbReference>
<dbReference type="EMBL" id="RIAX01000007">
    <property type="protein sequence ID" value="RNF39219.1"/>
    <property type="molecule type" value="Genomic_DNA"/>
</dbReference>
<evidence type="ECO:0000256" key="5">
    <source>
        <dbReference type="ARBA" id="ARBA00022777"/>
    </source>
</evidence>
<dbReference type="InterPro" id="IPR056374">
    <property type="entry name" value="DesK/YvfT_N"/>
</dbReference>
<keyword evidence="11" id="KW-1185">Reference proteome</keyword>
<keyword evidence="5 10" id="KW-0418">Kinase</keyword>
<dbReference type="CDD" id="cd16917">
    <property type="entry name" value="HATPase_UhpB-NarQ-NarX-like"/>
    <property type="match status" value="1"/>
</dbReference>
<dbReference type="PROSITE" id="PS50109">
    <property type="entry name" value="HIS_KIN"/>
    <property type="match status" value="1"/>
</dbReference>
<evidence type="ECO:0000313" key="11">
    <source>
        <dbReference type="Proteomes" id="UP000275473"/>
    </source>
</evidence>
<evidence type="ECO:0000256" key="3">
    <source>
        <dbReference type="ARBA" id="ARBA00022679"/>
    </source>
</evidence>
<feature type="transmembrane region" description="Helical" evidence="8">
    <location>
        <begin position="62"/>
        <end position="95"/>
    </location>
</feature>
<feature type="transmembrane region" description="Helical" evidence="8">
    <location>
        <begin position="102"/>
        <end position="124"/>
    </location>
</feature>
<evidence type="ECO:0000256" key="4">
    <source>
        <dbReference type="ARBA" id="ARBA00022741"/>
    </source>
</evidence>
<evidence type="ECO:0000256" key="8">
    <source>
        <dbReference type="SAM" id="Phobius"/>
    </source>
</evidence>
<organism evidence="10 11">
    <name type="scientific">Planococcus salinus</name>
    <dbReference type="NCBI Taxonomy" id="1848460"/>
    <lineage>
        <taxon>Bacteria</taxon>
        <taxon>Bacillati</taxon>
        <taxon>Bacillota</taxon>
        <taxon>Bacilli</taxon>
        <taxon>Bacillales</taxon>
        <taxon>Caryophanaceae</taxon>
        <taxon>Planococcus</taxon>
    </lineage>
</organism>
<dbReference type="EC" id="2.7.13.3" evidence="2"/>
<feature type="domain" description="Histidine kinase" evidence="9">
    <location>
        <begin position="186"/>
        <end position="369"/>
    </location>
</feature>
<feature type="transmembrane region" description="Helical" evidence="8">
    <location>
        <begin position="38"/>
        <end position="56"/>
    </location>
</feature>
<reference evidence="10 11" key="1">
    <citation type="journal article" date="2018" name="Int. J. Syst. Evol. Microbiol.">
        <title>Planococcus salinus sp. nov., a moderately halophilic bacterium isolated from a saline-alkali soil.</title>
        <authorList>
            <person name="Gan L."/>
        </authorList>
    </citation>
    <scope>NUCLEOTIDE SEQUENCE [LARGE SCALE GENOMIC DNA]</scope>
    <source>
        <strain evidence="10 11">LCB217</strain>
    </source>
</reference>
<keyword evidence="8" id="KW-0812">Transmembrane</keyword>
<dbReference type="InterPro" id="IPR036890">
    <property type="entry name" value="HATPase_C_sf"/>
</dbReference>
<keyword evidence="6" id="KW-0067">ATP-binding</keyword>
<dbReference type="AlphaFoldDB" id="A0A3M8P6B3"/>
<dbReference type="GO" id="GO:0005524">
    <property type="term" value="F:ATP binding"/>
    <property type="evidence" value="ECO:0007669"/>
    <property type="project" value="UniProtKB-KW"/>
</dbReference>
<evidence type="ECO:0000256" key="1">
    <source>
        <dbReference type="ARBA" id="ARBA00000085"/>
    </source>
</evidence>
<evidence type="ECO:0000313" key="10">
    <source>
        <dbReference type="EMBL" id="RNF39219.1"/>
    </source>
</evidence>
<keyword evidence="3" id="KW-0808">Transferase</keyword>
<evidence type="ECO:0000256" key="6">
    <source>
        <dbReference type="ARBA" id="ARBA00022840"/>
    </source>
</evidence>
<dbReference type="Gene3D" id="3.30.565.10">
    <property type="entry name" value="Histidine kinase-like ATPase, C-terminal domain"/>
    <property type="match status" value="1"/>
</dbReference>
<dbReference type="Pfam" id="PF07730">
    <property type="entry name" value="HisKA_3"/>
    <property type="match status" value="1"/>
</dbReference>
<feature type="transmembrane region" description="Helical" evidence="8">
    <location>
        <begin position="130"/>
        <end position="149"/>
    </location>
</feature>
<evidence type="ECO:0000256" key="7">
    <source>
        <dbReference type="ARBA" id="ARBA00023012"/>
    </source>
</evidence>
<proteinExistence type="predicted"/>
<dbReference type="InterPro" id="IPR050482">
    <property type="entry name" value="Sensor_HK_TwoCompSys"/>
</dbReference>
<sequence length="378" mass="42729">MQSWYQIFPKNPWLSLYAWVIFCMLPFFFIFRSSSTTEIAIGILLLLLFFVAYRLSFNSKTGFVYVWVSIEILINIAMTFLFGYIYLSIFLAFFIGNIRNKIGFFIVYGIHIGTTIIAIAFGVIEHSELYITQLPFIVLSVVGVILLPFNTYNRNKREKLEGQLEDANKRISQLVVIEERERIARDLHDTLGQKLSLIGLKSDLAGKLLYRDPESALNEIADVRQTARTALKEVRELVSDMRGMKLEDELLRVQQILKAAEIDFVLYGSPKLKNTPLLVENVLSMCLKEAVTNVVKHSQATRCTILIKQKRDEVLVQVQDDGIGVPEGGSLTQGNGLAGMRERLEFINGSVDISTMDGTTLNIRVPNVILYNSKGALS</sequence>
<dbReference type="GO" id="GO:0046983">
    <property type="term" value="F:protein dimerization activity"/>
    <property type="evidence" value="ECO:0007669"/>
    <property type="project" value="InterPro"/>
</dbReference>
<keyword evidence="8" id="KW-1133">Transmembrane helix</keyword>
<name>A0A3M8P6B3_9BACL</name>
<dbReference type="InterPro" id="IPR005467">
    <property type="entry name" value="His_kinase_dom"/>
</dbReference>
<dbReference type="OrthoDB" id="9797605at2"/>
<dbReference type="GO" id="GO:0016020">
    <property type="term" value="C:membrane"/>
    <property type="evidence" value="ECO:0007669"/>
    <property type="project" value="InterPro"/>
</dbReference>
<evidence type="ECO:0000259" key="9">
    <source>
        <dbReference type="PROSITE" id="PS50109"/>
    </source>
</evidence>
<dbReference type="GO" id="GO:0000155">
    <property type="term" value="F:phosphorelay sensor kinase activity"/>
    <property type="evidence" value="ECO:0007669"/>
    <property type="project" value="InterPro"/>
</dbReference>
<feature type="transmembrane region" description="Helical" evidence="8">
    <location>
        <begin position="12"/>
        <end position="31"/>
    </location>
</feature>
<dbReference type="PANTHER" id="PTHR24421:SF63">
    <property type="entry name" value="SENSOR HISTIDINE KINASE DESK"/>
    <property type="match status" value="1"/>
</dbReference>
<dbReference type="InterPro" id="IPR011712">
    <property type="entry name" value="Sig_transdc_His_kin_sub3_dim/P"/>
</dbReference>
<dbReference type="SUPFAM" id="SSF55874">
    <property type="entry name" value="ATPase domain of HSP90 chaperone/DNA topoisomerase II/histidine kinase"/>
    <property type="match status" value="1"/>
</dbReference>
<keyword evidence="8" id="KW-0472">Membrane</keyword>
<comment type="catalytic activity">
    <reaction evidence="1">
        <text>ATP + protein L-histidine = ADP + protein N-phospho-L-histidine.</text>
        <dbReference type="EC" id="2.7.13.3"/>
    </reaction>
</comment>
<dbReference type="Proteomes" id="UP000275473">
    <property type="component" value="Unassembled WGS sequence"/>
</dbReference>
<dbReference type="RefSeq" id="WP_123165688.1">
    <property type="nucleotide sequence ID" value="NZ_RIAX01000007.1"/>
</dbReference>
<dbReference type="InterPro" id="IPR003594">
    <property type="entry name" value="HATPase_dom"/>
</dbReference>
<dbReference type="Pfam" id="PF23540">
    <property type="entry name" value="DesK_N"/>
    <property type="match status" value="1"/>
</dbReference>
<dbReference type="Gene3D" id="1.20.5.1930">
    <property type="match status" value="1"/>
</dbReference>